<keyword evidence="7" id="KW-0503">Monooxygenase</keyword>
<name>A0A8J2MGX9_COTCN</name>
<evidence type="ECO:0000256" key="8">
    <source>
        <dbReference type="PIRSR" id="PIRSR602401-1"/>
    </source>
</evidence>
<dbReference type="PRINTS" id="PR00463">
    <property type="entry name" value="EP450I"/>
</dbReference>
<keyword evidence="4 8" id="KW-0479">Metal-binding</keyword>
<keyword evidence="5" id="KW-0560">Oxidoreductase</keyword>
<dbReference type="EMBL" id="CAJNRD030001119">
    <property type="protein sequence ID" value="CAG5090966.1"/>
    <property type="molecule type" value="Genomic_DNA"/>
</dbReference>
<proteinExistence type="inferred from homology"/>
<dbReference type="PANTHER" id="PTHR24279">
    <property type="entry name" value="CYTOCHROME P450"/>
    <property type="match status" value="1"/>
</dbReference>
<evidence type="ECO:0000256" key="3">
    <source>
        <dbReference type="ARBA" id="ARBA00022617"/>
    </source>
</evidence>
<accession>A0A8J2MGX9</accession>
<dbReference type="InterPro" id="IPR050479">
    <property type="entry name" value="CYP11_CYP27_families"/>
</dbReference>
<evidence type="ECO:0000256" key="6">
    <source>
        <dbReference type="ARBA" id="ARBA00023004"/>
    </source>
</evidence>
<dbReference type="PANTHER" id="PTHR24279:SF120">
    <property type="entry name" value="CYTOCHROME P450"/>
    <property type="match status" value="1"/>
</dbReference>
<dbReference type="SUPFAM" id="SSF48264">
    <property type="entry name" value="Cytochrome P450"/>
    <property type="match status" value="1"/>
</dbReference>
<dbReference type="InterPro" id="IPR002401">
    <property type="entry name" value="Cyt_P450_E_grp-I"/>
</dbReference>
<sequence length="496" mass="57276">MFFNKNNNKIFYSLLNIRVIKNNKNGDRSIKFFATIPECPRPGMLDRFISLINYDKAMKLHEIVDNKHRELGPIYKDQIGSVSAYFVNSPEDYRKIFKNEGPTPMHFLPEAWLIYNKSKKCSRGLLFMDGEEWLHFRRIINKLLLHPYDAKIITANACQNAAVKLTEELKKNLLVQDKWIIPELENRLYKWSIDVMMASLLGSAWNKYRDSIGDKEADKLAKNLHEIFILTARLSLLPIKYIVKFNFPVWKKFVRVMDEILEIVTTLMPKMINLKGDGLLWMMINEGMTEKDATRIVTDLILAAGDTTAFSTQWALFLLASHPDVQNKFAEISSNIELKNTIKDSYIKGIIKESFRLYPTAPFLTRILPEDCSIAGHVVPRGELIIMSLYSSGRDPNNFVEPNEFMPERWIRNSKGNYDCVMNPFATIPFALGVRSCIGKKLAETQIIMTLSEIVKNFNMDCLNKQNVKLKLHMISVPSESIKLQLTKRINSIYNE</sequence>
<dbReference type="GO" id="GO:0016705">
    <property type="term" value="F:oxidoreductase activity, acting on paired donors, with incorporation or reduction of molecular oxygen"/>
    <property type="evidence" value="ECO:0007669"/>
    <property type="project" value="InterPro"/>
</dbReference>
<dbReference type="GO" id="GO:0004497">
    <property type="term" value="F:monooxygenase activity"/>
    <property type="evidence" value="ECO:0007669"/>
    <property type="project" value="UniProtKB-KW"/>
</dbReference>
<keyword evidence="6 8" id="KW-0408">Iron</keyword>
<protein>
    <submittedName>
        <fullName evidence="9">CYP315A1</fullName>
    </submittedName>
</protein>
<dbReference type="InterPro" id="IPR001128">
    <property type="entry name" value="Cyt_P450"/>
</dbReference>
<organism evidence="9 10">
    <name type="scientific">Cotesia congregata</name>
    <name type="common">Parasitoid wasp</name>
    <name type="synonym">Apanteles congregatus</name>
    <dbReference type="NCBI Taxonomy" id="51543"/>
    <lineage>
        <taxon>Eukaryota</taxon>
        <taxon>Metazoa</taxon>
        <taxon>Ecdysozoa</taxon>
        <taxon>Arthropoda</taxon>
        <taxon>Hexapoda</taxon>
        <taxon>Insecta</taxon>
        <taxon>Pterygota</taxon>
        <taxon>Neoptera</taxon>
        <taxon>Endopterygota</taxon>
        <taxon>Hymenoptera</taxon>
        <taxon>Apocrita</taxon>
        <taxon>Ichneumonoidea</taxon>
        <taxon>Braconidae</taxon>
        <taxon>Microgastrinae</taxon>
        <taxon>Cotesia</taxon>
    </lineage>
</organism>
<evidence type="ECO:0000256" key="4">
    <source>
        <dbReference type="ARBA" id="ARBA00022723"/>
    </source>
</evidence>
<reference evidence="9" key="1">
    <citation type="submission" date="2021-04" db="EMBL/GenBank/DDBJ databases">
        <authorList>
            <person name="Chebbi M.A.C M."/>
        </authorList>
    </citation>
    <scope>NUCLEOTIDE SEQUENCE</scope>
</reference>
<evidence type="ECO:0000256" key="7">
    <source>
        <dbReference type="ARBA" id="ARBA00023033"/>
    </source>
</evidence>
<comment type="cofactor">
    <cofactor evidence="1 8">
        <name>heme</name>
        <dbReference type="ChEBI" id="CHEBI:30413"/>
    </cofactor>
</comment>
<evidence type="ECO:0000256" key="1">
    <source>
        <dbReference type="ARBA" id="ARBA00001971"/>
    </source>
</evidence>
<dbReference type="Pfam" id="PF00067">
    <property type="entry name" value="p450"/>
    <property type="match status" value="1"/>
</dbReference>
<comment type="caution">
    <text evidence="9">The sequence shown here is derived from an EMBL/GenBank/DDBJ whole genome shotgun (WGS) entry which is preliminary data.</text>
</comment>
<dbReference type="InterPro" id="IPR036396">
    <property type="entry name" value="Cyt_P450_sf"/>
</dbReference>
<dbReference type="Proteomes" id="UP000786811">
    <property type="component" value="Unassembled WGS sequence"/>
</dbReference>
<evidence type="ECO:0000313" key="9">
    <source>
        <dbReference type="EMBL" id="CAG5090966.1"/>
    </source>
</evidence>
<dbReference type="OrthoDB" id="3945418at2759"/>
<feature type="binding site" description="axial binding residue" evidence="8">
    <location>
        <position position="437"/>
    </location>
    <ligand>
        <name>heme</name>
        <dbReference type="ChEBI" id="CHEBI:30413"/>
    </ligand>
    <ligandPart>
        <name>Fe</name>
        <dbReference type="ChEBI" id="CHEBI:18248"/>
    </ligandPart>
</feature>
<dbReference type="AlphaFoldDB" id="A0A8J2MGX9"/>
<dbReference type="GO" id="GO:0005506">
    <property type="term" value="F:iron ion binding"/>
    <property type="evidence" value="ECO:0007669"/>
    <property type="project" value="InterPro"/>
</dbReference>
<comment type="similarity">
    <text evidence="2">Belongs to the cytochrome P450 family.</text>
</comment>
<keyword evidence="10" id="KW-1185">Reference proteome</keyword>
<keyword evidence="3 8" id="KW-0349">Heme</keyword>
<gene>
    <name evidence="9" type="ORF">HICCMSTLAB_LOCUS5820</name>
</gene>
<dbReference type="CDD" id="cd11054">
    <property type="entry name" value="CYP24A1-like"/>
    <property type="match status" value="1"/>
</dbReference>
<dbReference type="PRINTS" id="PR00385">
    <property type="entry name" value="P450"/>
</dbReference>
<dbReference type="Gene3D" id="1.10.630.10">
    <property type="entry name" value="Cytochrome P450"/>
    <property type="match status" value="1"/>
</dbReference>
<evidence type="ECO:0000256" key="2">
    <source>
        <dbReference type="ARBA" id="ARBA00010617"/>
    </source>
</evidence>
<evidence type="ECO:0000313" key="10">
    <source>
        <dbReference type="Proteomes" id="UP000786811"/>
    </source>
</evidence>
<dbReference type="GO" id="GO:0020037">
    <property type="term" value="F:heme binding"/>
    <property type="evidence" value="ECO:0007669"/>
    <property type="project" value="InterPro"/>
</dbReference>
<evidence type="ECO:0000256" key="5">
    <source>
        <dbReference type="ARBA" id="ARBA00023002"/>
    </source>
</evidence>